<proteinExistence type="inferred from homology"/>
<dbReference type="GO" id="GO:0019627">
    <property type="term" value="P:urea metabolic process"/>
    <property type="evidence" value="ECO:0007669"/>
    <property type="project" value="InterPro"/>
</dbReference>
<evidence type="ECO:0000256" key="1">
    <source>
        <dbReference type="ARBA" id="ARBA00004496"/>
    </source>
</evidence>
<keyword evidence="4 5" id="KW-0143">Chaperone</keyword>
<dbReference type="GO" id="GO:0006457">
    <property type="term" value="P:protein folding"/>
    <property type="evidence" value="ECO:0007669"/>
    <property type="project" value="InterPro"/>
</dbReference>
<dbReference type="InterPro" id="IPR004029">
    <property type="entry name" value="UreE_N"/>
</dbReference>
<dbReference type="EMBL" id="FLUP01000001">
    <property type="protein sequence ID" value="SBW01458.1"/>
    <property type="molecule type" value="Genomic_DNA"/>
</dbReference>
<protein>
    <recommendedName>
        <fullName evidence="5">Urease accessory protein UreE</fullName>
    </recommendedName>
</protein>
<keyword evidence="2 5" id="KW-0963">Cytoplasm</keyword>
<dbReference type="RefSeq" id="WP_192113507.1">
    <property type="nucleotide sequence ID" value="NZ_CABUEN010000008.1"/>
</dbReference>
<evidence type="ECO:0000256" key="3">
    <source>
        <dbReference type="ARBA" id="ARBA00022596"/>
    </source>
</evidence>
<dbReference type="GO" id="GO:0051082">
    <property type="term" value="F:unfolded protein binding"/>
    <property type="evidence" value="ECO:0007669"/>
    <property type="project" value="UniProtKB-UniRule"/>
</dbReference>
<dbReference type="Gene3D" id="3.30.70.790">
    <property type="entry name" value="UreE, C-terminal domain"/>
    <property type="match status" value="1"/>
</dbReference>
<dbReference type="GO" id="GO:0065003">
    <property type="term" value="P:protein-containing complex assembly"/>
    <property type="evidence" value="ECO:0007669"/>
    <property type="project" value="InterPro"/>
</dbReference>
<dbReference type="GO" id="GO:0005737">
    <property type="term" value="C:cytoplasm"/>
    <property type="evidence" value="ECO:0007669"/>
    <property type="project" value="UniProtKB-SubCell"/>
</dbReference>
<comment type="similarity">
    <text evidence="5">Belongs to the UreE family.</text>
</comment>
<keyword evidence="3 5" id="KW-0533">Nickel</keyword>
<evidence type="ECO:0000313" key="7">
    <source>
        <dbReference type="EMBL" id="SBW01458.1"/>
    </source>
</evidence>
<dbReference type="PIRSF" id="PIRSF036402">
    <property type="entry name" value="Ureas_acces_UreE"/>
    <property type="match status" value="1"/>
</dbReference>
<dbReference type="Pfam" id="PF05194">
    <property type="entry name" value="UreE_C"/>
    <property type="match status" value="1"/>
</dbReference>
<sequence>MLEFTENMGQRTNLEPTATLTLTWEQRGKCRQRLRLDSGEEAGLFLTRGQVLREGDILRAGDVLAIVRNGAEPVVTGIAPNWETLARACYHLGNRHAALQLGHKWLRFMPDHVLEELAENLGLRLRRENLPFVPEGGAYGGHGHSHG</sequence>
<comment type="subcellular location">
    <subcellularLocation>
        <location evidence="1 5">Cytoplasm</location>
    </subcellularLocation>
</comment>
<dbReference type="AlphaFoldDB" id="A0A212JQ16"/>
<dbReference type="CDD" id="cd00571">
    <property type="entry name" value="UreE"/>
    <property type="match status" value="1"/>
</dbReference>
<dbReference type="InterPro" id="IPR007864">
    <property type="entry name" value="UreE_C_dom"/>
</dbReference>
<dbReference type="SUPFAM" id="SSF69287">
    <property type="entry name" value="Urease metallochaperone UreE, N-terminal domain"/>
    <property type="match status" value="1"/>
</dbReference>
<dbReference type="HAMAP" id="MF_00822">
    <property type="entry name" value="UreE"/>
    <property type="match status" value="1"/>
</dbReference>
<dbReference type="Pfam" id="PF02814">
    <property type="entry name" value="UreE_N"/>
    <property type="match status" value="1"/>
</dbReference>
<dbReference type="Gene3D" id="2.60.260.20">
    <property type="entry name" value="Urease metallochaperone UreE, N-terminal domain"/>
    <property type="match status" value="1"/>
</dbReference>
<evidence type="ECO:0000256" key="2">
    <source>
        <dbReference type="ARBA" id="ARBA00022490"/>
    </source>
</evidence>
<comment type="function">
    <text evidence="5">Involved in urease metallocenter assembly. Binds nickel. Probably functions as a nickel donor during metallocenter assembly.</text>
</comment>
<dbReference type="SUPFAM" id="SSF69737">
    <property type="entry name" value="Urease metallochaperone UreE, C-terminal domain"/>
    <property type="match status" value="1"/>
</dbReference>
<evidence type="ECO:0000256" key="5">
    <source>
        <dbReference type="HAMAP-Rule" id="MF_00822"/>
    </source>
</evidence>
<accession>A0A212JQ16</accession>
<evidence type="ECO:0000256" key="4">
    <source>
        <dbReference type="ARBA" id="ARBA00023186"/>
    </source>
</evidence>
<organism evidence="7">
    <name type="scientific">uncultured Desulfovibrio sp</name>
    <dbReference type="NCBI Taxonomy" id="167968"/>
    <lineage>
        <taxon>Bacteria</taxon>
        <taxon>Pseudomonadati</taxon>
        <taxon>Thermodesulfobacteriota</taxon>
        <taxon>Desulfovibrionia</taxon>
        <taxon>Desulfovibrionales</taxon>
        <taxon>Desulfovibrionaceae</taxon>
        <taxon>Desulfovibrio</taxon>
        <taxon>environmental samples</taxon>
    </lineage>
</organism>
<dbReference type="InterPro" id="IPR012406">
    <property type="entry name" value="UreE"/>
</dbReference>
<gene>
    <name evidence="5 7" type="primary">ureE</name>
    <name evidence="7" type="ORF">KM92DES2_11501</name>
</gene>
<dbReference type="SMART" id="SM00988">
    <property type="entry name" value="UreE_N"/>
    <property type="match status" value="1"/>
</dbReference>
<dbReference type="NCBIfam" id="NF009751">
    <property type="entry name" value="PRK13261.1-1"/>
    <property type="match status" value="1"/>
</dbReference>
<dbReference type="GO" id="GO:0016151">
    <property type="term" value="F:nickel cation binding"/>
    <property type="evidence" value="ECO:0007669"/>
    <property type="project" value="UniProtKB-UniRule"/>
</dbReference>
<name>A0A212JQ16_9BACT</name>
<feature type="domain" description="UreE urease accessory N-terminal" evidence="6">
    <location>
        <begin position="1"/>
        <end position="66"/>
    </location>
</feature>
<reference evidence="7" key="1">
    <citation type="submission" date="2016-04" db="EMBL/GenBank/DDBJ databases">
        <authorList>
            <person name="Evans L.H."/>
            <person name="Alamgir A."/>
            <person name="Owens N."/>
            <person name="Weber N.D."/>
            <person name="Virtaneva K."/>
            <person name="Barbian K."/>
            <person name="Babar A."/>
            <person name="Rosenke K."/>
        </authorList>
    </citation>
    <scope>NUCLEOTIDE SEQUENCE</scope>
    <source>
        <strain evidence="7">92-2</strain>
    </source>
</reference>
<dbReference type="InterPro" id="IPR036118">
    <property type="entry name" value="UreE_N_sf"/>
</dbReference>
<evidence type="ECO:0000259" key="6">
    <source>
        <dbReference type="SMART" id="SM00988"/>
    </source>
</evidence>